<evidence type="ECO:0000313" key="1">
    <source>
        <dbReference type="EMBL" id="QSE87768.1"/>
    </source>
</evidence>
<organism evidence="1 2">
    <name type="scientific">Rhodococcus pseudokoreensis</name>
    <dbReference type="NCBI Taxonomy" id="2811421"/>
    <lineage>
        <taxon>Bacteria</taxon>
        <taxon>Bacillati</taxon>
        <taxon>Actinomycetota</taxon>
        <taxon>Actinomycetes</taxon>
        <taxon>Mycobacteriales</taxon>
        <taxon>Nocardiaceae</taxon>
        <taxon>Rhodococcus</taxon>
    </lineage>
</organism>
<geneLocation type="plasmid" evidence="1 2">
    <name>unnamed4</name>
</geneLocation>
<name>A0A974VZQ2_9NOCA</name>
<keyword evidence="1" id="KW-0614">Plasmid</keyword>
<dbReference type="Proteomes" id="UP000662986">
    <property type="component" value="Plasmid unnamed4"/>
</dbReference>
<accession>A0A974VZQ2</accession>
<reference evidence="1 2" key="1">
    <citation type="journal article" date="2021" name="Microbiol. Resour. Announc.">
        <title>Complete Genome Sequences of Two Rhodococcus sp. Strains with Large and Linear Chromosomes, Isolated from Apple Rhizosphere.</title>
        <authorList>
            <person name="Benning S."/>
            <person name="Brugnone N."/>
            <person name="Siani R."/>
            <person name="Kublik S."/>
            <person name="Schloter M."/>
            <person name="Rad V."/>
        </authorList>
    </citation>
    <scope>NUCLEOTIDE SEQUENCE [LARGE SCALE GENOMIC DNA]</scope>
    <source>
        <strain evidence="1 2">R79</strain>
    </source>
</reference>
<reference evidence="1 2" key="2">
    <citation type="journal article" date="2022" name="Arch. Microbiol.">
        <title>Rhodococcus pseudokoreensis sp. nov. isolated from the rhizosphere of young M26 apple rootstocks.</title>
        <authorList>
            <person name="Kampfer P."/>
            <person name="Glaeser S.P."/>
            <person name="Blom J."/>
            <person name="Wolf J."/>
            <person name="Benning S."/>
            <person name="Schloter M."/>
            <person name="Neumann-Schaal M."/>
        </authorList>
    </citation>
    <scope>NUCLEOTIDE SEQUENCE [LARGE SCALE GENOMIC DNA]</scope>
    <source>
        <strain evidence="1 2">R79</strain>
    </source>
</reference>
<proteinExistence type="predicted"/>
<sequence>MEELRRQMAAIPGRSVEPATPMSLAVPASKPAAASAESILRLLPVAPAFAKLLPRGGLPRGSVVSVTGARSVLVSLVAEVTGSGGHAAVIGLPQFGLLSAVEMGADLTKCALIPESGADSVDVAAVLLDGMDLVVLGLGGMAVSPSRARAVVARARSKGSVLVVTEGRWDGADVRIDSRVCGYDGLGEGHGRVKGVRLDVEVSGRGFRPRSSRLDLGISKGVVGWSEYTEELAASLQPLREAL</sequence>
<dbReference type="EMBL" id="CP070615">
    <property type="protein sequence ID" value="QSE87768.1"/>
    <property type="molecule type" value="Genomic_DNA"/>
</dbReference>
<evidence type="ECO:0008006" key="3">
    <source>
        <dbReference type="Google" id="ProtNLM"/>
    </source>
</evidence>
<keyword evidence="2" id="KW-1185">Reference proteome</keyword>
<gene>
    <name evidence="1" type="ORF">JWS13_02755</name>
</gene>
<protein>
    <recommendedName>
        <fullName evidence="3">Protein RecA</fullName>
    </recommendedName>
</protein>
<evidence type="ECO:0000313" key="2">
    <source>
        <dbReference type="Proteomes" id="UP000662986"/>
    </source>
</evidence>